<comment type="caution">
    <text evidence="2">The sequence shown here is derived from an EMBL/GenBank/DDBJ whole genome shotgun (WGS) entry which is preliminary data.</text>
</comment>
<evidence type="ECO:0000256" key="1">
    <source>
        <dbReference type="SAM" id="MobiDB-lite"/>
    </source>
</evidence>
<proteinExistence type="predicted"/>
<dbReference type="EMBL" id="JAYMGO010000003">
    <property type="protein sequence ID" value="KAL1278393.1"/>
    <property type="molecule type" value="Genomic_DNA"/>
</dbReference>
<reference evidence="2 3" key="1">
    <citation type="submission" date="2023-09" db="EMBL/GenBank/DDBJ databases">
        <authorList>
            <person name="Wang M."/>
        </authorList>
    </citation>
    <scope>NUCLEOTIDE SEQUENCE [LARGE SCALE GENOMIC DNA]</scope>
    <source>
        <strain evidence="2">GT-2023</strain>
        <tissue evidence="2">Liver</tissue>
    </source>
</reference>
<name>A0ABR3NNY5_9TELE</name>
<evidence type="ECO:0000313" key="2">
    <source>
        <dbReference type="EMBL" id="KAL1278393.1"/>
    </source>
</evidence>
<gene>
    <name evidence="2" type="ORF">QQF64_025066</name>
</gene>
<dbReference type="Proteomes" id="UP001558613">
    <property type="component" value="Unassembled WGS sequence"/>
</dbReference>
<feature type="region of interest" description="Disordered" evidence="1">
    <location>
        <begin position="70"/>
        <end position="105"/>
    </location>
</feature>
<evidence type="ECO:0000313" key="3">
    <source>
        <dbReference type="Proteomes" id="UP001558613"/>
    </source>
</evidence>
<organism evidence="2 3">
    <name type="scientific">Cirrhinus molitorella</name>
    <name type="common">mud carp</name>
    <dbReference type="NCBI Taxonomy" id="172907"/>
    <lineage>
        <taxon>Eukaryota</taxon>
        <taxon>Metazoa</taxon>
        <taxon>Chordata</taxon>
        <taxon>Craniata</taxon>
        <taxon>Vertebrata</taxon>
        <taxon>Euteleostomi</taxon>
        <taxon>Actinopterygii</taxon>
        <taxon>Neopterygii</taxon>
        <taxon>Teleostei</taxon>
        <taxon>Ostariophysi</taxon>
        <taxon>Cypriniformes</taxon>
        <taxon>Cyprinidae</taxon>
        <taxon>Labeoninae</taxon>
        <taxon>Labeonini</taxon>
        <taxon>Cirrhinus</taxon>
    </lineage>
</organism>
<sequence>MDTDEKISLLLGAIVHYRTLLQCPGSERLSPRRTRPLYPQFPALRQDGGTQQLRENNVWTLNIKRNDRGGKIHTQRANGGHALDERGGLALKQTLSPPVPATASV</sequence>
<keyword evidence="3" id="KW-1185">Reference proteome</keyword>
<accession>A0ABR3NNY5</accession>
<protein>
    <submittedName>
        <fullName evidence="2">Uncharacterized protein</fullName>
    </submittedName>
</protein>